<evidence type="ECO:0000313" key="6">
    <source>
        <dbReference type="Proteomes" id="UP001589609"/>
    </source>
</evidence>
<reference evidence="5 6" key="1">
    <citation type="submission" date="2024-09" db="EMBL/GenBank/DDBJ databases">
        <authorList>
            <person name="Sun Q."/>
            <person name="Mori K."/>
        </authorList>
    </citation>
    <scope>NUCLEOTIDE SEQUENCE [LARGE SCALE GENOMIC DNA]</scope>
    <source>
        <strain evidence="5 6">JCM 11201</strain>
    </source>
</reference>
<protein>
    <submittedName>
        <fullName evidence="5">Ion channel</fullName>
    </submittedName>
</protein>
<keyword evidence="2" id="KW-1133">Transmembrane helix</keyword>
<dbReference type="PANTHER" id="PTHR43833:SF9">
    <property type="entry name" value="POTASSIUM CHANNEL PROTEIN YUGO-RELATED"/>
    <property type="match status" value="1"/>
</dbReference>
<dbReference type="PANTHER" id="PTHR43833">
    <property type="entry name" value="POTASSIUM CHANNEL PROTEIN 2-RELATED-RELATED"/>
    <property type="match status" value="1"/>
</dbReference>
<keyword evidence="6" id="KW-1185">Reference proteome</keyword>
<sequence length="341" mass="38191">MIFLKKLWIRAIRFNTWTLVFATTSLVLFSSIFMNHVEPEAFPSSFDGLWWTMTTLATVGYGDIYPTTVIGKIFAMLLYVVGIGIMTLLIGKVIDFLIMRKRLREEGKLQIKDSKHIILVGWSKKAQITLQEVLEASEEMIIVIIDETLEKTPILHERVKFVKGDPASEHSLLQANVLECSKVFIFSPESAASSREADGSTVLTALSIEGIGSKHKTNIYTICEIQDAKHVQSFRNANVEEFITPNDTAGHLAARTILFSGASEVIRQLTSNKGYDLYIIDKKPVWGTYADAKAYLSSHGATLLSDGTDFSIMKRLDDAIPEEAKLFIVCDEDTYKNIHSK</sequence>
<dbReference type="Proteomes" id="UP001589609">
    <property type="component" value="Unassembled WGS sequence"/>
</dbReference>
<evidence type="ECO:0000259" key="3">
    <source>
        <dbReference type="Pfam" id="PF07885"/>
    </source>
</evidence>
<feature type="transmembrane region" description="Helical" evidence="2">
    <location>
        <begin position="12"/>
        <end position="34"/>
    </location>
</feature>
<dbReference type="Pfam" id="PF22614">
    <property type="entry name" value="Slo-like_RCK"/>
    <property type="match status" value="1"/>
</dbReference>
<dbReference type="InterPro" id="IPR003148">
    <property type="entry name" value="RCK_N"/>
</dbReference>
<organism evidence="5 6">
    <name type="scientific">Ectobacillus funiculus</name>
    <dbReference type="NCBI Taxonomy" id="137993"/>
    <lineage>
        <taxon>Bacteria</taxon>
        <taxon>Bacillati</taxon>
        <taxon>Bacillota</taxon>
        <taxon>Bacilli</taxon>
        <taxon>Bacillales</taxon>
        <taxon>Bacillaceae</taxon>
        <taxon>Ectobacillus</taxon>
    </lineage>
</organism>
<comment type="subcellular location">
    <subcellularLocation>
        <location evidence="1">Cell membrane</location>
        <topology evidence="1">Multi-pass membrane protein</topology>
    </subcellularLocation>
</comment>
<dbReference type="PRINTS" id="PR00169">
    <property type="entry name" value="KCHANNEL"/>
</dbReference>
<evidence type="ECO:0000259" key="4">
    <source>
        <dbReference type="Pfam" id="PF22614"/>
    </source>
</evidence>
<evidence type="ECO:0000256" key="1">
    <source>
        <dbReference type="ARBA" id="ARBA00004651"/>
    </source>
</evidence>
<dbReference type="Gene3D" id="1.10.287.70">
    <property type="match status" value="1"/>
</dbReference>
<feature type="domain" description="Potassium channel" evidence="3">
    <location>
        <begin position="25"/>
        <end position="97"/>
    </location>
</feature>
<dbReference type="InterPro" id="IPR050721">
    <property type="entry name" value="Trk_Ktr_HKT_K-transport"/>
</dbReference>
<dbReference type="SUPFAM" id="SSF81324">
    <property type="entry name" value="Voltage-gated potassium channels"/>
    <property type="match status" value="1"/>
</dbReference>
<gene>
    <name evidence="5" type="ORF">ACFFMS_24365</name>
</gene>
<evidence type="ECO:0000313" key="5">
    <source>
        <dbReference type="EMBL" id="MFB9761385.1"/>
    </source>
</evidence>
<dbReference type="Gene3D" id="3.40.50.720">
    <property type="entry name" value="NAD(P)-binding Rossmann-like Domain"/>
    <property type="match status" value="1"/>
</dbReference>
<keyword evidence="2" id="KW-0812">Transmembrane</keyword>
<dbReference type="InterPro" id="IPR036291">
    <property type="entry name" value="NAD(P)-bd_dom_sf"/>
</dbReference>
<proteinExistence type="predicted"/>
<accession>A0ABV5WL80</accession>
<keyword evidence="2" id="KW-0472">Membrane</keyword>
<name>A0ABV5WL80_9BACI</name>
<dbReference type="Pfam" id="PF07885">
    <property type="entry name" value="Ion_trans_2"/>
    <property type="match status" value="1"/>
</dbReference>
<comment type="caution">
    <text evidence="5">The sequence shown here is derived from an EMBL/GenBank/DDBJ whole genome shotgun (WGS) entry which is preliminary data.</text>
</comment>
<feature type="transmembrane region" description="Helical" evidence="2">
    <location>
        <begin position="73"/>
        <end position="94"/>
    </location>
</feature>
<dbReference type="EMBL" id="JBHMAF010000193">
    <property type="protein sequence ID" value="MFB9761385.1"/>
    <property type="molecule type" value="Genomic_DNA"/>
</dbReference>
<feature type="domain" description="RCK N-terminal" evidence="4">
    <location>
        <begin position="131"/>
        <end position="216"/>
    </location>
</feature>
<evidence type="ECO:0000256" key="2">
    <source>
        <dbReference type="SAM" id="Phobius"/>
    </source>
</evidence>
<dbReference type="InterPro" id="IPR013099">
    <property type="entry name" value="K_chnl_dom"/>
</dbReference>
<dbReference type="SUPFAM" id="SSF51735">
    <property type="entry name" value="NAD(P)-binding Rossmann-fold domains"/>
    <property type="match status" value="1"/>
</dbReference>
<dbReference type="RefSeq" id="WP_379951564.1">
    <property type="nucleotide sequence ID" value="NZ_JBHMAF010000193.1"/>
</dbReference>